<dbReference type="InterPro" id="IPR036537">
    <property type="entry name" value="Adaptor_Cbl_N_dom_sf"/>
</dbReference>
<feature type="compositionally biased region" description="Polar residues" evidence="12">
    <location>
        <begin position="725"/>
        <end position="734"/>
    </location>
</feature>
<dbReference type="SMART" id="SM00355">
    <property type="entry name" value="ZnF_C2H2"/>
    <property type="match status" value="4"/>
</dbReference>
<feature type="region of interest" description="Disordered" evidence="12">
    <location>
        <begin position="620"/>
        <end position="639"/>
    </location>
</feature>
<evidence type="ECO:0000259" key="18">
    <source>
        <dbReference type="PROSITE" id="PS50178"/>
    </source>
</evidence>
<dbReference type="Pfam" id="PF00621">
    <property type="entry name" value="RhoGEF"/>
    <property type="match status" value="1"/>
</dbReference>
<dbReference type="Pfam" id="PF22215">
    <property type="entry name" value="MLKL_N"/>
    <property type="match status" value="1"/>
</dbReference>
<evidence type="ECO:0000256" key="12">
    <source>
        <dbReference type="SAM" id="MobiDB-lite"/>
    </source>
</evidence>
<evidence type="ECO:0000256" key="6">
    <source>
        <dbReference type="ARBA" id="ARBA00022833"/>
    </source>
</evidence>
<dbReference type="InterPro" id="IPR054000">
    <property type="entry name" value="MLKL_N"/>
</dbReference>
<dbReference type="SMART" id="SM00325">
    <property type="entry name" value="RhoGEF"/>
    <property type="match status" value="1"/>
</dbReference>
<evidence type="ECO:0000313" key="19">
    <source>
        <dbReference type="EMBL" id="TSK28099.1"/>
    </source>
</evidence>
<keyword evidence="5 10" id="KW-0863">Zinc-finger</keyword>
<dbReference type="SMART" id="SM00225">
    <property type="entry name" value="BTB"/>
    <property type="match status" value="1"/>
</dbReference>
<dbReference type="InterPro" id="IPR000306">
    <property type="entry name" value="Znf_FYVE"/>
</dbReference>
<dbReference type="SUPFAM" id="SSF48065">
    <property type="entry name" value="DBL homology domain (DH-domain)"/>
    <property type="match status" value="1"/>
</dbReference>
<dbReference type="InterPro" id="IPR011011">
    <property type="entry name" value="Znf_FYVE_PHD"/>
</dbReference>
<dbReference type="InterPro" id="IPR013083">
    <property type="entry name" value="Znf_RING/FYVE/PHD"/>
</dbReference>
<dbReference type="InterPro" id="IPR036236">
    <property type="entry name" value="Znf_C2H2_sf"/>
</dbReference>
<dbReference type="InterPro" id="IPR051092">
    <property type="entry name" value="FYVE_RhoGEF_PH"/>
</dbReference>
<dbReference type="InterPro" id="IPR011333">
    <property type="entry name" value="SKP1/BTB/POZ_sf"/>
</dbReference>
<evidence type="ECO:0000256" key="5">
    <source>
        <dbReference type="ARBA" id="ARBA00022771"/>
    </source>
</evidence>
<proteinExistence type="predicted"/>
<feature type="domain" description="PH" evidence="13">
    <location>
        <begin position="1147"/>
        <end position="1197"/>
    </location>
</feature>
<evidence type="ECO:0000256" key="3">
    <source>
        <dbReference type="ARBA" id="ARBA00022658"/>
    </source>
</evidence>
<dbReference type="Gene3D" id="1.20.930.20">
    <property type="entry name" value="Adaptor protein Cbl, N-terminal domain"/>
    <property type="match status" value="1"/>
</dbReference>
<dbReference type="SUPFAM" id="SSF57903">
    <property type="entry name" value="FYVE/PHD zinc finger"/>
    <property type="match status" value="1"/>
</dbReference>
<dbReference type="SMART" id="SM00064">
    <property type="entry name" value="FYVE"/>
    <property type="match status" value="1"/>
</dbReference>
<dbReference type="Pfam" id="PF01363">
    <property type="entry name" value="FYVE"/>
    <property type="match status" value="1"/>
</dbReference>
<evidence type="ECO:0000259" key="15">
    <source>
        <dbReference type="PROSITE" id="PS50011"/>
    </source>
</evidence>
<feature type="domain" description="Protein kinase" evidence="15">
    <location>
        <begin position="210"/>
        <end position="477"/>
    </location>
</feature>
<evidence type="ECO:0000256" key="10">
    <source>
        <dbReference type="PROSITE-ProRule" id="PRU00042"/>
    </source>
</evidence>
<dbReference type="InterPro" id="IPR001245">
    <property type="entry name" value="Ser-Thr/Tyr_kinase_cat_dom"/>
</dbReference>
<dbReference type="GO" id="GO:0005856">
    <property type="term" value="C:cytoskeleton"/>
    <property type="evidence" value="ECO:0007669"/>
    <property type="project" value="UniProtKB-SubCell"/>
</dbReference>
<feature type="region of interest" description="Disordered" evidence="12">
    <location>
        <begin position="889"/>
        <end position="930"/>
    </location>
</feature>
<evidence type="ECO:0000256" key="7">
    <source>
        <dbReference type="ARBA" id="ARBA00023212"/>
    </source>
</evidence>
<evidence type="ECO:0000256" key="1">
    <source>
        <dbReference type="ARBA" id="ARBA00004245"/>
    </source>
</evidence>
<gene>
    <name evidence="19" type="ORF">Baya_2286</name>
</gene>
<keyword evidence="3" id="KW-0344">Guanine-nucleotide releasing factor</keyword>
<feature type="domain" description="C2H2-type" evidence="17">
    <location>
        <begin position="1844"/>
        <end position="1871"/>
    </location>
</feature>
<dbReference type="CDD" id="cd21037">
    <property type="entry name" value="MLKL_NTD"/>
    <property type="match status" value="1"/>
</dbReference>
<dbReference type="InterPro" id="IPR001849">
    <property type="entry name" value="PH_domain"/>
</dbReference>
<dbReference type="GO" id="GO:0004672">
    <property type="term" value="F:protein kinase activity"/>
    <property type="evidence" value="ECO:0007669"/>
    <property type="project" value="InterPro"/>
</dbReference>
<feature type="region of interest" description="Disordered" evidence="12">
    <location>
        <begin position="1760"/>
        <end position="1785"/>
    </location>
</feature>
<evidence type="ECO:0000256" key="9">
    <source>
        <dbReference type="ARBA" id="ARBA00071114"/>
    </source>
</evidence>
<dbReference type="FunFam" id="3.30.160.60:FF:000746">
    <property type="entry name" value="hypermethylated in cancer 2 protein-like"/>
    <property type="match status" value="1"/>
</dbReference>
<feature type="compositionally biased region" description="Polar residues" evidence="12">
    <location>
        <begin position="1709"/>
        <end position="1720"/>
    </location>
</feature>
<evidence type="ECO:0000256" key="4">
    <source>
        <dbReference type="ARBA" id="ARBA00022723"/>
    </source>
</evidence>
<dbReference type="SUPFAM" id="SSF50729">
    <property type="entry name" value="PH domain-like"/>
    <property type="match status" value="2"/>
</dbReference>
<feature type="region of interest" description="Disordered" evidence="12">
    <location>
        <begin position="1652"/>
        <end position="1692"/>
    </location>
</feature>
<dbReference type="InterPro" id="IPR017455">
    <property type="entry name" value="Znf_FYVE-rel"/>
</dbReference>
<feature type="domain" description="C2H2-type" evidence="17">
    <location>
        <begin position="1747"/>
        <end position="1774"/>
    </location>
</feature>
<feature type="compositionally biased region" description="Basic and acidic residues" evidence="12">
    <location>
        <begin position="892"/>
        <end position="912"/>
    </location>
</feature>
<evidence type="ECO:0000313" key="20">
    <source>
        <dbReference type="Proteomes" id="UP000319801"/>
    </source>
</evidence>
<keyword evidence="2" id="KW-0963">Cytoplasm</keyword>
<dbReference type="InterPro" id="IPR059179">
    <property type="entry name" value="MLKL-like_MCAfunc"/>
</dbReference>
<accession>A0A556TNL8</accession>
<dbReference type="Gene3D" id="1.20.900.10">
    <property type="entry name" value="Dbl homology (DH) domain"/>
    <property type="match status" value="1"/>
</dbReference>
<feature type="domain" description="FYVE-type" evidence="18">
    <location>
        <begin position="1237"/>
        <end position="1296"/>
    </location>
</feature>
<dbReference type="GO" id="GO:0005737">
    <property type="term" value="C:cytoplasm"/>
    <property type="evidence" value="ECO:0007669"/>
    <property type="project" value="TreeGrafter"/>
</dbReference>
<dbReference type="PROSITE" id="PS50003">
    <property type="entry name" value="PH_DOMAIN"/>
    <property type="match status" value="2"/>
</dbReference>
<dbReference type="FunFam" id="3.30.160.60:FF:000195">
    <property type="entry name" value="Hypermethylated in cancer 1 protein-like"/>
    <property type="match status" value="1"/>
</dbReference>
<dbReference type="Pfam" id="PF00096">
    <property type="entry name" value="zf-C2H2"/>
    <property type="match status" value="3"/>
</dbReference>
<sequence length="1898" mass="215829">MDFVDPILTIAEKLYSLCEEVKANKKRCRRLAERVTSLVELVKIVKLNGLGRNPDIVQRGLRELKLTLESAEEVVKKYASSSCLKRIVKAYDLGEEFGSLNERLNDAAQLLSLALQVEQRDRMERVFKEDRRRTEDEEDRKHDCEELQNLLQSLAEEKEKTKKSVDAVHVKVEETQKDVQEIKGILESLRRPSLHLQDIREIKPQELTYDIPIKPIMKTENSELFKGEYNKFTVAIKKYTYPVSTSPQQVRSIFNKEIETMKRFESPNILRMFGICVQNETGPNPTYLIVMEFCEKGNLRQVLDGPSKLPWDRKTRMCLDAAQGLYRLHQSEEKFKVHGCLSSSKFLVAAGYRIKLGGFELAKTETSLKNCKDKKNSSMMYVSPEQLKDINHPYDKACEIYSFGIVMWEIATRQVPFKDCTSYLSIYKNVCMKKKMELLPQDCPSQLKKLIDACRSYEPFQRPSAGGLETDVAKPPLAPKPKYIPLEEAISQALNLDSSQSPGNTHASQSSQSKAPKPEWKPVAVFTNRSLFQQQLDSTQDLLQSQIKYKSKNNSTATTHVQDFSGYHGKSYETVKNQMTLTNGSGFSEKNEARITNAAYVSSPPGLHPKSAESKQVLFNNPPRRHSADDQNSSLSSAPIQKAFPIPARDTPKSSHVEQPQTPHITSAGFVKTKYKASTVNEKTLARVYKEGTTVTPRKQAVNEKKSRSRPENQNDNVELPGQYPQWNNLSLEQKTSRDLPYNTTSESTPGKKHTALKPKVKSLNQADIIPSDGQRKSSFKKLKEFEFSVKKLFSKGGQGSDTSRDEQSVDVGWKVTKSQNRNQVKIPQYRTHYVHVQYDDFTVERNVDGEDVEKEHLHQHILVSTGIQTQQMPTTWQGNVFNQEGMNGVRQDCKERNVDDSDDANSEREFESSSDEEDEEEVSSPNKWKNRNFRDAVTKASLQAGKPVVEEKHLNQILFSLPQFYELNQGLLREMEDRIARWNDHTGIADIFLKKGPYLKMYSSYICEFDKNVALLEELCRKNPAFAKVVQEFESSPCCANLALKHYMLKPIQRLPQYQLLLTEYFENLDEDSPDYKNAQDALVIVKEVANHANETMKRGDNFQKLMQVQCSLIGYHEIVKPGRFNDALLYATALQPGQYKLNNELSLSGMKVSKPSQEAYQNELNIESVERSFILSASSPASRDEWLEAISSAIEDYTKKMTTFHPSSKSPDEVDRDSWDCETQLGTKAPIWIPDLRATMCMICTCEFTLTWRRHHCRACGRVVCQACSVNKHPLEYLKNRPARVCDQCFEILQHNSSEINQAPGSLLSPTSKSFHFRKQKKIPAALKEVSANTDGSSMSGYLYRMKANKRQWKRFWFVIKDKVLYTYAASEDVAALESLPLLGFSLAEDDPESALQFQLYHKDKIFYIFRTTDHHTHSSHLNEKRQGQEMELSNYASQLLLQLNQQRSKGFLCDVVIMVDNTLFRAHKSVLAAASSYFKSLVLHDNLIHLDAELVDPAMFQKILDFIYTGRLCEESQETDRMQDLISFLSVANYLQLHDLVSLCTSELESSNMPCKGSLHTQILPFSPTSKHSIKREADDTSSDIEVYANRVPPKKRHNGQNKRSSNGKQSFGLDLTKKSFSKPAVNNDSSSIQEYSLSSVSKTTANILRSGTDRKGSPENIRGMDAFDGTQEWKRAPSKERSRRKSNINGYTAAVNCGSHLSQNHVRANSQDQSQDGESDGAGPHFVYRQEPYLEPSQEDNSYVCIPCGKGFPSSESLNSHVESHTDADVSLGQGKNHGDQDPVTAGAHEALEVSDKSPLKPYKELDTLRPFPCNICGKMFTQRGTMTRHMRSHLGLKPFACKECGMRFTRQYRLTEHMRVHSGEKPYECHVCGGKFTQQRNLISHMRMHTSPN</sequence>
<dbReference type="PANTHER" id="PTHR12673">
    <property type="entry name" value="FACIOGENITAL DYSPLASIA PROTEIN"/>
    <property type="match status" value="1"/>
</dbReference>
<feature type="compositionally biased region" description="Basic and acidic residues" evidence="12">
    <location>
        <begin position="701"/>
        <end position="713"/>
    </location>
</feature>
<keyword evidence="20" id="KW-1185">Reference proteome</keyword>
<dbReference type="Gene3D" id="3.30.160.60">
    <property type="entry name" value="Classic Zinc Finger"/>
    <property type="match status" value="3"/>
</dbReference>
<reference evidence="19 20" key="1">
    <citation type="journal article" date="2019" name="Genome Biol. Evol.">
        <title>Whole-Genome Sequencing of the Giant Devil Catfish, Bagarius yarrelli.</title>
        <authorList>
            <person name="Jiang W."/>
            <person name="Lv Y."/>
            <person name="Cheng L."/>
            <person name="Yang K."/>
            <person name="Chao B."/>
            <person name="Wang X."/>
            <person name="Li Y."/>
            <person name="Pan X."/>
            <person name="You X."/>
            <person name="Zhang Y."/>
            <person name="Yang J."/>
            <person name="Li J."/>
            <person name="Zhang X."/>
            <person name="Liu S."/>
            <person name="Sun C."/>
            <person name="Yang J."/>
            <person name="Shi Q."/>
        </authorList>
    </citation>
    <scope>NUCLEOTIDE SEQUENCE [LARGE SCALE GENOMIC DNA]</scope>
    <source>
        <strain evidence="19">JWS20170419001</strain>
        <tissue evidence="19">Muscle</tissue>
    </source>
</reference>
<dbReference type="PANTHER" id="PTHR12673:SF12">
    <property type="entry name" value="FYVE, RHOGEF AND PH DOMAIN-CONTAINING PROTEIN 6"/>
    <property type="match status" value="1"/>
</dbReference>
<dbReference type="Pfam" id="PF07714">
    <property type="entry name" value="PK_Tyr_Ser-Thr"/>
    <property type="match status" value="1"/>
</dbReference>
<dbReference type="Pfam" id="PF00169">
    <property type="entry name" value="PH"/>
    <property type="match status" value="1"/>
</dbReference>
<feature type="domain" description="C2H2-type" evidence="17">
    <location>
        <begin position="1872"/>
        <end position="1898"/>
    </location>
</feature>
<dbReference type="InterPro" id="IPR035899">
    <property type="entry name" value="DBL_dom_sf"/>
</dbReference>
<evidence type="ECO:0000259" key="14">
    <source>
        <dbReference type="PROSITE" id="PS50010"/>
    </source>
</evidence>
<name>A0A556TNL8_BAGYA</name>
<comment type="function">
    <text evidence="8">Transcriptional repressor.</text>
</comment>
<dbReference type="PROSITE" id="PS50178">
    <property type="entry name" value="ZF_FYVE"/>
    <property type="match status" value="1"/>
</dbReference>
<dbReference type="InterPro" id="IPR011009">
    <property type="entry name" value="Kinase-like_dom_sf"/>
</dbReference>
<dbReference type="InterPro" id="IPR000210">
    <property type="entry name" value="BTB/POZ_dom"/>
</dbReference>
<comment type="caution">
    <text evidence="19">The sequence shown here is derived from an EMBL/GenBank/DDBJ whole genome shotgun (WGS) entry which is preliminary data.</text>
</comment>
<dbReference type="PROSITE" id="PS50011">
    <property type="entry name" value="PROTEIN_KINASE_DOM"/>
    <property type="match status" value="1"/>
</dbReference>
<dbReference type="Gene3D" id="3.30.200.20">
    <property type="entry name" value="Phosphorylase Kinase, domain 1"/>
    <property type="match status" value="1"/>
</dbReference>
<keyword evidence="11" id="KW-0175">Coiled coil</keyword>
<dbReference type="GO" id="GO:0005085">
    <property type="term" value="F:guanyl-nucleotide exchange factor activity"/>
    <property type="evidence" value="ECO:0007669"/>
    <property type="project" value="UniProtKB-KW"/>
</dbReference>
<dbReference type="InterPro" id="IPR011993">
    <property type="entry name" value="PH-like_dom_sf"/>
</dbReference>
<dbReference type="SMART" id="SM00233">
    <property type="entry name" value="PH"/>
    <property type="match status" value="2"/>
</dbReference>
<keyword evidence="6" id="KW-0862">Zinc</keyword>
<dbReference type="InterPro" id="IPR000719">
    <property type="entry name" value="Prot_kinase_dom"/>
</dbReference>
<dbReference type="SUPFAM" id="SSF57667">
    <property type="entry name" value="beta-beta-alpha zinc fingers"/>
    <property type="match status" value="2"/>
</dbReference>
<dbReference type="Gene3D" id="3.30.710.10">
    <property type="entry name" value="Potassium Channel Kv1.1, Chain A"/>
    <property type="match status" value="1"/>
</dbReference>
<feature type="coiled-coil region" evidence="11">
    <location>
        <begin position="137"/>
        <end position="164"/>
    </location>
</feature>
<evidence type="ECO:0000259" key="13">
    <source>
        <dbReference type="PROSITE" id="PS50003"/>
    </source>
</evidence>
<dbReference type="InterPro" id="IPR000219">
    <property type="entry name" value="DH_dom"/>
</dbReference>
<dbReference type="Gene3D" id="1.10.510.10">
    <property type="entry name" value="Transferase(Phosphotransferase) domain 1"/>
    <property type="match status" value="1"/>
</dbReference>
<dbReference type="PROSITE" id="PS50097">
    <property type="entry name" value="BTB"/>
    <property type="match status" value="1"/>
</dbReference>
<feature type="region of interest" description="Disordered" evidence="12">
    <location>
        <begin position="496"/>
        <end position="519"/>
    </location>
</feature>
<dbReference type="EMBL" id="VCAZ01000008">
    <property type="protein sequence ID" value="TSK28099.1"/>
    <property type="molecule type" value="Genomic_DNA"/>
</dbReference>
<feature type="domain" description="BTB" evidence="16">
    <location>
        <begin position="1456"/>
        <end position="1519"/>
    </location>
</feature>
<feature type="domain" description="C2H2-type" evidence="17">
    <location>
        <begin position="1816"/>
        <end position="1843"/>
    </location>
</feature>
<feature type="compositionally biased region" description="Acidic residues" evidence="12">
    <location>
        <begin position="913"/>
        <end position="923"/>
    </location>
</feature>
<protein>
    <recommendedName>
        <fullName evidence="9">Hypermethylated in cancer 2 protein</fullName>
    </recommendedName>
</protein>
<dbReference type="InterPro" id="IPR013087">
    <property type="entry name" value="Znf_C2H2_type"/>
</dbReference>
<feature type="domain" description="PH" evidence="13">
    <location>
        <begin position="1338"/>
        <end position="1447"/>
    </location>
</feature>
<feature type="region of interest" description="Disordered" evidence="12">
    <location>
        <begin position="1709"/>
        <end position="1730"/>
    </location>
</feature>
<evidence type="ECO:0000259" key="16">
    <source>
        <dbReference type="PROSITE" id="PS50097"/>
    </source>
</evidence>
<feature type="compositionally biased region" description="Basic and acidic residues" evidence="12">
    <location>
        <begin position="1675"/>
        <end position="1684"/>
    </location>
</feature>
<dbReference type="SUPFAM" id="SSF56112">
    <property type="entry name" value="Protein kinase-like (PK-like)"/>
    <property type="match status" value="1"/>
</dbReference>
<evidence type="ECO:0000256" key="8">
    <source>
        <dbReference type="ARBA" id="ARBA00057867"/>
    </source>
</evidence>
<comment type="subcellular location">
    <subcellularLocation>
        <location evidence="1">Cytoplasm</location>
        <location evidence="1">Cytoskeleton</location>
    </subcellularLocation>
</comment>
<feature type="region of interest" description="Disordered" evidence="12">
    <location>
        <begin position="1573"/>
        <end position="1619"/>
    </location>
</feature>
<feature type="region of interest" description="Disordered" evidence="12">
    <location>
        <begin position="691"/>
        <end position="759"/>
    </location>
</feature>
<dbReference type="Pfam" id="PF00651">
    <property type="entry name" value="BTB"/>
    <property type="match status" value="1"/>
</dbReference>
<evidence type="ECO:0000256" key="11">
    <source>
        <dbReference type="SAM" id="Coils"/>
    </source>
</evidence>
<evidence type="ECO:0000259" key="17">
    <source>
        <dbReference type="PROSITE" id="PS50157"/>
    </source>
</evidence>
<dbReference type="PROSITE" id="PS50010">
    <property type="entry name" value="DH_2"/>
    <property type="match status" value="1"/>
</dbReference>
<dbReference type="Gene3D" id="3.30.40.10">
    <property type="entry name" value="Zinc/RING finger domain, C3HC4 (zinc finger)"/>
    <property type="match status" value="1"/>
</dbReference>
<dbReference type="GO" id="GO:0007166">
    <property type="term" value="P:cell surface receptor signaling pathway"/>
    <property type="evidence" value="ECO:0007669"/>
    <property type="project" value="InterPro"/>
</dbReference>
<dbReference type="PROSITE" id="PS50157">
    <property type="entry name" value="ZINC_FINGER_C2H2_2"/>
    <property type="match status" value="4"/>
</dbReference>
<dbReference type="PROSITE" id="PS00028">
    <property type="entry name" value="ZINC_FINGER_C2H2_1"/>
    <property type="match status" value="4"/>
</dbReference>
<dbReference type="Gene3D" id="2.30.29.30">
    <property type="entry name" value="Pleckstrin-homology domain (PH domain)/Phosphotyrosine-binding domain (PTB)"/>
    <property type="match status" value="2"/>
</dbReference>
<dbReference type="FunFam" id="3.30.160.60:FF:000536">
    <property type="entry name" value="hypermethylated in cancer 2 protein-like"/>
    <property type="match status" value="1"/>
</dbReference>
<feature type="compositionally biased region" description="Polar residues" evidence="12">
    <location>
        <begin position="630"/>
        <end position="639"/>
    </location>
</feature>
<dbReference type="GO" id="GO:0008270">
    <property type="term" value="F:zinc ion binding"/>
    <property type="evidence" value="ECO:0007669"/>
    <property type="project" value="UniProtKB-KW"/>
</dbReference>
<dbReference type="SUPFAM" id="SSF54695">
    <property type="entry name" value="POZ domain"/>
    <property type="match status" value="1"/>
</dbReference>
<dbReference type="GO" id="GO:0005524">
    <property type="term" value="F:ATP binding"/>
    <property type="evidence" value="ECO:0007669"/>
    <property type="project" value="InterPro"/>
</dbReference>
<feature type="compositionally biased region" description="Polar residues" evidence="12">
    <location>
        <begin position="496"/>
        <end position="514"/>
    </location>
</feature>
<organism evidence="19 20">
    <name type="scientific">Bagarius yarrelli</name>
    <name type="common">Goonch</name>
    <name type="synonym">Bagrus yarrelli</name>
    <dbReference type="NCBI Taxonomy" id="175774"/>
    <lineage>
        <taxon>Eukaryota</taxon>
        <taxon>Metazoa</taxon>
        <taxon>Chordata</taxon>
        <taxon>Craniata</taxon>
        <taxon>Vertebrata</taxon>
        <taxon>Euteleostomi</taxon>
        <taxon>Actinopterygii</taxon>
        <taxon>Neopterygii</taxon>
        <taxon>Teleostei</taxon>
        <taxon>Ostariophysi</taxon>
        <taxon>Siluriformes</taxon>
        <taxon>Sisoridae</taxon>
        <taxon>Sisorinae</taxon>
        <taxon>Bagarius</taxon>
    </lineage>
</organism>
<dbReference type="Proteomes" id="UP000319801">
    <property type="component" value="Unassembled WGS sequence"/>
</dbReference>
<feature type="domain" description="DH" evidence="14">
    <location>
        <begin position="932"/>
        <end position="1097"/>
    </location>
</feature>
<dbReference type="CDD" id="cd15743">
    <property type="entry name" value="FYVE_FGD6"/>
    <property type="match status" value="1"/>
</dbReference>
<evidence type="ECO:0000256" key="2">
    <source>
        <dbReference type="ARBA" id="ARBA00022490"/>
    </source>
</evidence>
<keyword evidence="7" id="KW-0206">Cytoskeleton</keyword>
<dbReference type="OrthoDB" id="245697at2759"/>
<dbReference type="CDD" id="cd00160">
    <property type="entry name" value="RhoGEF"/>
    <property type="match status" value="1"/>
</dbReference>
<keyword evidence="4" id="KW-0479">Metal-binding</keyword>